<sequence length="159" mass="18443">MSRLSVAESVFSIEMFYGRNPQRMLSVLQMGTESKAAFHWSHKSPPCNRPGRIKEQPSEFNLPPPRLQHCLASDKVQSKRNLCKGRLRTNIQGRPPFPAQLNPHHLKALHKQVEGFEGGWRVECRSRRYHRNYKHERGARETLMDLRLEVTAGLQAMFI</sequence>
<evidence type="ECO:0000313" key="2">
    <source>
        <dbReference type="Proteomes" id="UP001054945"/>
    </source>
</evidence>
<organism evidence="1 2">
    <name type="scientific">Caerostris extrusa</name>
    <name type="common">Bark spider</name>
    <name type="synonym">Caerostris bankana</name>
    <dbReference type="NCBI Taxonomy" id="172846"/>
    <lineage>
        <taxon>Eukaryota</taxon>
        <taxon>Metazoa</taxon>
        <taxon>Ecdysozoa</taxon>
        <taxon>Arthropoda</taxon>
        <taxon>Chelicerata</taxon>
        <taxon>Arachnida</taxon>
        <taxon>Araneae</taxon>
        <taxon>Araneomorphae</taxon>
        <taxon>Entelegynae</taxon>
        <taxon>Araneoidea</taxon>
        <taxon>Araneidae</taxon>
        <taxon>Caerostris</taxon>
    </lineage>
</organism>
<dbReference type="Proteomes" id="UP001054945">
    <property type="component" value="Unassembled WGS sequence"/>
</dbReference>
<accession>A0AAV4W6Q3</accession>
<gene>
    <name evidence="1" type="ORF">CEXT_690281</name>
</gene>
<proteinExistence type="predicted"/>
<comment type="caution">
    <text evidence="1">The sequence shown here is derived from an EMBL/GenBank/DDBJ whole genome shotgun (WGS) entry which is preliminary data.</text>
</comment>
<keyword evidence="2" id="KW-1185">Reference proteome</keyword>
<dbReference type="AlphaFoldDB" id="A0AAV4W6Q3"/>
<protein>
    <submittedName>
        <fullName evidence="1">Uncharacterized protein</fullName>
    </submittedName>
</protein>
<evidence type="ECO:0000313" key="1">
    <source>
        <dbReference type="EMBL" id="GIY77283.1"/>
    </source>
</evidence>
<reference evidence="1 2" key="1">
    <citation type="submission" date="2021-06" db="EMBL/GenBank/DDBJ databases">
        <title>Caerostris extrusa draft genome.</title>
        <authorList>
            <person name="Kono N."/>
            <person name="Arakawa K."/>
        </authorList>
    </citation>
    <scope>NUCLEOTIDE SEQUENCE [LARGE SCALE GENOMIC DNA]</scope>
</reference>
<name>A0AAV4W6Q3_CAEEX</name>
<dbReference type="EMBL" id="BPLR01015599">
    <property type="protein sequence ID" value="GIY77283.1"/>
    <property type="molecule type" value="Genomic_DNA"/>
</dbReference>